<keyword evidence="11" id="KW-1185">Reference proteome</keyword>
<dbReference type="InterPro" id="IPR033391">
    <property type="entry name" value="FBPase_N"/>
</dbReference>
<comment type="pathway">
    <text evidence="2">Carbohydrate biosynthesis; Calvin cycle.</text>
</comment>
<evidence type="ECO:0000256" key="7">
    <source>
        <dbReference type="ARBA" id="ARBA00032973"/>
    </source>
</evidence>
<name>A0A443P5Y0_9MAGN</name>
<evidence type="ECO:0000313" key="11">
    <source>
        <dbReference type="Proteomes" id="UP000283530"/>
    </source>
</evidence>
<comment type="subunit">
    <text evidence="3">Homotetramer.</text>
</comment>
<dbReference type="EMBL" id="QPKB01000005">
    <property type="protein sequence ID" value="RWR86177.1"/>
    <property type="molecule type" value="Genomic_DNA"/>
</dbReference>
<evidence type="ECO:0000259" key="9">
    <source>
        <dbReference type="Pfam" id="PF00316"/>
    </source>
</evidence>
<dbReference type="PRINTS" id="PR00115">
    <property type="entry name" value="F16BPHPHTASE"/>
</dbReference>
<dbReference type="GO" id="GO:0006094">
    <property type="term" value="P:gluconeogenesis"/>
    <property type="evidence" value="ECO:0007669"/>
    <property type="project" value="TreeGrafter"/>
</dbReference>
<comment type="caution">
    <text evidence="10">The sequence shown here is derived from an EMBL/GenBank/DDBJ whole genome shotgun (WGS) entry which is preliminary data.</text>
</comment>
<evidence type="ECO:0000256" key="4">
    <source>
        <dbReference type="ARBA" id="ARBA00013093"/>
    </source>
</evidence>
<dbReference type="Proteomes" id="UP000283530">
    <property type="component" value="Unassembled WGS sequence"/>
</dbReference>
<evidence type="ECO:0000256" key="5">
    <source>
        <dbReference type="ARBA" id="ARBA00022723"/>
    </source>
</evidence>
<feature type="domain" description="Fructose-1-6-bisphosphatase class I N-terminal" evidence="9">
    <location>
        <begin position="33"/>
        <end position="162"/>
    </location>
</feature>
<evidence type="ECO:0000313" key="10">
    <source>
        <dbReference type="EMBL" id="RWR86177.1"/>
    </source>
</evidence>
<sequence length="207" mass="23149">MACKQITYVSGPKSQQYFQLNWSHLACKVSIRRNLDVVCNEVFSNRLRSSGRTGIIAWEEEDVPVALEESYSGNYIVVFDPLYGSSNIDAAVSTGSIFGIYSPIDECLADGSEDDAMLDKSRTEVHSQCLPTRQQPIGGRLLHVHVFAFTLDPMYGEFVLNQENSQIPKSGKIYAFNEGNYLLWDEKLRKYMDALTDPGPSGKPYSA</sequence>
<protein>
    <recommendedName>
        <fullName evidence="4">fructose-bisphosphatase</fullName>
        <ecNumber evidence="4">3.1.3.11</ecNumber>
    </recommendedName>
    <alternativeName>
        <fullName evidence="7">D-fructose-1,6-bisphosphate 1-phosphohydrolase</fullName>
    </alternativeName>
</protein>
<evidence type="ECO:0000256" key="8">
    <source>
        <dbReference type="RuleBase" id="RU000508"/>
    </source>
</evidence>
<evidence type="ECO:0000256" key="2">
    <source>
        <dbReference type="ARBA" id="ARBA00005215"/>
    </source>
</evidence>
<dbReference type="Gene3D" id="3.40.190.80">
    <property type="match status" value="1"/>
</dbReference>
<evidence type="ECO:0000256" key="1">
    <source>
        <dbReference type="ARBA" id="ARBA00001273"/>
    </source>
</evidence>
<evidence type="ECO:0000256" key="3">
    <source>
        <dbReference type="ARBA" id="ARBA00011881"/>
    </source>
</evidence>
<evidence type="ECO:0000256" key="6">
    <source>
        <dbReference type="ARBA" id="ARBA00022842"/>
    </source>
</evidence>
<keyword evidence="8" id="KW-0378">Hydrolase</keyword>
<dbReference type="SUPFAM" id="SSF56655">
    <property type="entry name" value="Carbohydrate phosphatase"/>
    <property type="match status" value="1"/>
</dbReference>
<reference evidence="10 11" key="1">
    <citation type="journal article" date="2019" name="Nat. Plants">
        <title>Stout camphor tree genome fills gaps in understanding of flowering plant genome evolution.</title>
        <authorList>
            <person name="Chaw S.M."/>
            <person name="Liu Y.C."/>
            <person name="Wu Y.W."/>
            <person name="Wang H.Y."/>
            <person name="Lin C.I."/>
            <person name="Wu C.S."/>
            <person name="Ke H.M."/>
            <person name="Chang L.Y."/>
            <person name="Hsu C.Y."/>
            <person name="Yang H.T."/>
            <person name="Sudianto E."/>
            <person name="Hsu M.H."/>
            <person name="Wu K.P."/>
            <person name="Wang L.N."/>
            <person name="Leebens-Mack J.H."/>
            <person name="Tsai I.J."/>
        </authorList>
    </citation>
    <scope>NUCLEOTIDE SEQUENCE [LARGE SCALE GENOMIC DNA]</scope>
    <source>
        <strain evidence="11">cv. Chaw 1501</strain>
        <tissue evidence="10">Young leaves</tissue>
    </source>
</reference>
<dbReference type="InterPro" id="IPR000146">
    <property type="entry name" value="FBPase_class-1"/>
</dbReference>
<keyword evidence="5" id="KW-0479">Metal-binding</keyword>
<dbReference type="GO" id="GO:0005829">
    <property type="term" value="C:cytosol"/>
    <property type="evidence" value="ECO:0007669"/>
    <property type="project" value="TreeGrafter"/>
</dbReference>
<keyword evidence="6" id="KW-0460">Magnesium</keyword>
<dbReference type="GO" id="GO:0006000">
    <property type="term" value="P:fructose metabolic process"/>
    <property type="evidence" value="ECO:0007669"/>
    <property type="project" value="TreeGrafter"/>
</dbReference>
<accession>A0A443P5Y0</accession>
<dbReference type="GO" id="GO:0046872">
    <property type="term" value="F:metal ion binding"/>
    <property type="evidence" value="ECO:0007669"/>
    <property type="project" value="UniProtKB-KW"/>
</dbReference>
<dbReference type="OrthoDB" id="1691544at2759"/>
<comment type="catalytic activity">
    <reaction evidence="1">
        <text>beta-D-fructose 1,6-bisphosphate + H2O = beta-D-fructose 6-phosphate + phosphate</text>
        <dbReference type="Rhea" id="RHEA:11064"/>
        <dbReference type="ChEBI" id="CHEBI:15377"/>
        <dbReference type="ChEBI" id="CHEBI:32966"/>
        <dbReference type="ChEBI" id="CHEBI:43474"/>
        <dbReference type="ChEBI" id="CHEBI:57634"/>
        <dbReference type="EC" id="3.1.3.11"/>
    </reaction>
</comment>
<proteinExistence type="inferred from homology"/>
<organism evidence="10 11">
    <name type="scientific">Cinnamomum micranthum f. kanehirae</name>
    <dbReference type="NCBI Taxonomy" id="337451"/>
    <lineage>
        <taxon>Eukaryota</taxon>
        <taxon>Viridiplantae</taxon>
        <taxon>Streptophyta</taxon>
        <taxon>Embryophyta</taxon>
        <taxon>Tracheophyta</taxon>
        <taxon>Spermatophyta</taxon>
        <taxon>Magnoliopsida</taxon>
        <taxon>Magnoliidae</taxon>
        <taxon>Laurales</taxon>
        <taxon>Lauraceae</taxon>
        <taxon>Cinnamomum</taxon>
    </lineage>
</organism>
<dbReference type="Gene3D" id="3.30.540.10">
    <property type="entry name" value="Fructose-1,6-Bisphosphatase, subunit A, domain 1"/>
    <property type="match status" value="1"/>
</dbReference>
<dbReference type="GO" id="GO:0030388">
    <property type="term" value="P:fructose 1,6-bisphosphate metabolic process"/>
    <property type="evidence" value="ECO:0007669"/>
    <property type="project" value="TreeGrafter"/>
</dbReference>
<gene>
    <name evidence="10" type="ORF">CKAN_01506200</name>
</gene>
<comment type="similarity">
    <text evidence="8">Belongs to the FBPase class 1 family.</text>
</comment>
<keyword evidence="8" id="KW-0119">Carbohydrate metabolism</keyword>
<dbReference type="GO" id="GO:0005986">
    <property type="term" value="P:sucrose biosynthetic process"/>
    <property type="evidence" value="ECO:0007669"/>
    <property type="project" value="TreeGrafter"/>
</dbReference>
<dbReference type="PANTHER" id="PTHR11556:SF1">
    <property type="entry name" value="FRUCTOSE-BISPHOSPHATASE"/>
    <property type="match status" value="1"/>
</dbReference>
<dbReference type="AlphaFoldDB" id="A0A443P5Y0"/>
<dbReference type="PANTHER" id="PTHR11556">
    <property type="entry name" value="FRUCTOSE-1,6-BISPHOSPHATASE-RELATED"/>
    <property type="match status" value="1"/>
</dbReference>
<dbReference type="GO" id="GO:0042132">
    <property type="term" value="F:fructose 1,6-bisphosphate 1-phosphatase activity"/>
    <property type="evidence" value="ECO:0007669"/>
    <property type="project" value="UniProtKB-EC"/>
</dbReference>
<dbReference type="STRING" id="337451.A0A443P5Y0"/>
<dbReference type="EC" id="3.1.3.11" evidence="4"/>
<dbReference type="Pfam" id="PF00316">
    <property type="entry name" value="FBPase"/>
    <property type="match status" value="1"/>
</dbReference>
<dbReference type="InterPro" id="IPR028343">
    <property type="entry name" value="FBPtase"/>
</dbReference>
<dbReference type="GO" id="GO:0006002">
    <property type="term" value="P:fructose 6-phosphate metabolic process"/>
    <property type="evidence" value="ECO:0007669"/>
    <property type="project" value="TreeGrafter"/>
</dbReference>